<feature type="compositionally biased region" description="Basic residues" evidence="1">
    <location>
        <begin position="14"/>
        <end position="34"/>
    </location>
</feature>
<evidence type="ECO:0000313" key="2">
    <source>
        <dbReference type="EMBL" id="ABK53316.1"/>
    </source>
</evidence>
<organism evidence="2 3">
    <name type="scientific">Acidothermus cellulolyticus (strain ATCC 43068 / DSM 8971 / 11B)</name>
    <dbReference type="NCBI Taxonomy" id="351607"/>
    <lineage>
        <taxon>Bacteria</taxon>
        <taxon>Bacillati</taxon>
        <taxon>Actinomycetota</taxon>
        <taxon>Actinomycetes</taxon>
        <taxon>Acidothermales</taxon>
        <taxon>Acidothermaceae</taxon>
        <taxon>Acidothermus</taxon>
    </lineage>
</organism>
<dbReference type="EMBL" id="CP000481">
    <property type="protein sequence ID" value="ABK53316.1"/>
    <property type="molecule type" value="Genomic_DNA"/>
</dbReference>
<proteinExistence type="predicted"/>
<reference evidence="2 3" key="1">
    <citation type="journal article" date="2009" name="Genome Res.">
        <title>Complete genome of the cellulolytic thermophile Acidothermus cellulolyticus 11B provides insights into its ecophysiological and evolutionary adaptations.</title>
        <authorList>
            <person name="Barabote R.D."/>
            <person name="Xie G."/>
            <person name="Leu D.H."/>
            <person name="Normand P."/>
            <person name="Necsulea A."/>
            <person name="Daubin V."/>
            <person name="Medigue C."/>
            <person name="Adney W.S."/>
            <person name="Xu X.C."/>
            <person name="Lapidus A."/>
            <person name="Parales R.E."/>
            <person name="Detter C."/>
            <person name="Pujic P."/>
            <person name="Bruce D."/>
            <person name="Lavire C."/>
            <person name="Challacombe J.F."/>
            <person name="Brettin T.S."/>
            <person name="Berry A.M."/>
        </authorList>
    </citation>
    <scope>NUCLEOTIDE SEQUENCE [LARGE SCALE GENOMIC DNA]</scope>
    <source>
        <strain evidence="3">ATCC 43068 / DSM 8971 / 11B</strain>
    </source>
</reference>
<feature type="compositionally biased region" description="Low complexity" evidence="1">
    <location>
        <begin position="38"/>
        <end position="47"/>
    </location>
</feature>
<evidence type="ECO:0000256" key="1">
    <source>
        <dbReference type="SAM" id="MobiDB-lite"/>
    </source>
</evidence>
<protein>
    <submittedName>
        <fullName evidence="2">Uncharacterized protein</fullName>
    </submittedName>
</protein>
<keyword evidence="3" id="KW-1185">Reference proteome</keyword>
<name>A0LV56_ACIC1</name>
<dbReference type="STRING" id="351607.Acel_1544"/>
<feature type="region of interest" description="Disordered" evidence="1">
    <location>
        <begin position="1"/>
        <end position="47"/>
    </location>
</feature>
<sequence>MTSVKRDQAPPTVRCRRAPRIPRRSARHARRRRPLPPGAADSSAAQSIADQTFAISGAEGKRTARGGRQLRAVMAVAQSLDTLQETPCALDV</sequence>
<dbReference type="InParanoid" id="A0LV56"/>
<dbReference type="HOGENOM" id="CLU_2406587_0_0_11"/>
<dbReference type="AlphaFoldDB" id="A0LV56"/>
<accession>A0LV56</accession>
<dbReference type="Proteomes" id="UP000008221">
    <property type="component" value="Chromosome"/>
</dbReference>
<dbReference type="KEGG" id="ace:Acel_1544"/>
<evidence type="ECO:0000313" key="3">
    <source>
        <dbReference type="Proteomes" id="UP000008221"/>
    </source>
</evidence>
<gene>
    <name evidence="2" type="ordered locus">Acel_1544</name>
</gene>